<name>A0ABV6YXG7_UNCC1</name>
<dbReference type="SUPFAM" id="SSF56349">
    <property type="entry name" value="DNA breaking-rejoining enzymes"/>
    <property type="match status" value="1"/>
</dbReference>
<dbReference type="InterPro" id="IPR013762">
    <property type="entry name" value="Integrase-like_cat_sf"/>
</dbReference>
<comment type="similarity">
    <text evidence="1">Belongs to the 'phage' integrase family.</text>
</comment>
<dbReference type="Pfam" id="PF00589">
    <property type="entry name" value="Phage_integrase"/>
    <property type="match status" value="1"/>
</dbReference>
<keyword evidence="3" id="KW-0233">DNA recombination</keyword>
<dbReference type="EMBL" id="JBHPBY010000131">
    <property type="protein sequence ID" value="MFC1850874.1"/>
    <property type="molecule type" value="Genomic_DNA"/>
</dbReference>
<keyword evidence="6" id="KW-1185">Reference proteome</keyword>
<evidence type="ECO:0000256" key="2">
    <source>
        <dbReference type="ARBA" id="ARBA00023125"/>
    </source>
</evidence>
<dbReference type="PROSITE" id="PS51898">
    <property type="entry name" value="TYR_RECOMBINASE"/>
    <property type="match status" value="1"/>
</dbReference>
<dbReference type="InterPro" id="IPR011010">
    <property type="entry name" value="DNA_brk_join_enz"/>
</dbReference>
<protein>
    <submittedName>
        <fullName evidence="5">Tyrosine-type recombinase/integrase</fullName>
    </submittedName>
</protein>
<evidence type="ECO:0000256" key="3">
    <source>
        <dbReference type="ARBA" id="ARBA00023172"/>
    </source>
</evidence>
<dbReference type="Gene3D" id="1.10.443.10">
    <property type="entry name" value="Intergrase catalytic core"/>
    <property type="match status" value="1"/>
</dbReference>
<organism evidence="5 6">
    <name type="scientific">candidate division CSSED10-310 bacterium</name>
    <dbReference type="NCBI Taxonomy" id="2855610"/>
    <lineage>
        <taxon>Bacteria</taxon>
        <taxon>Bacteria division CSSED10-310</taxon>
    </lineage>
</organism>
<dbReference type="CDD" id="cd00397">
    <property type="entry name" value="DNA_BRE_C"/>
    <property type="match status" value="1"/>
</dbReference>
<gene>
    <name evidence="5" type="ORF">ACFL27_11830</name>
</gene>
<dbReference type="Proteomes" id="UP001594351">
    <property type="component" value="Unassembled WGS sequence"/>
</dbReference>
<reference evidence="5 6" key="1">
    <citation type="submission" date="2024-09" db="EMBL/GenBank/DDBJ databases">
        <title>Laminarin stimulates single cell rates of sulfate reduction while oxygen inhibits transcriptomic activity in coastal marine sediment.</title>
        <authorList>
            <person name="Lindsay M."/>
            <person name="Orcutt B."/>
            <person name="Emerson D."/>
            <person name="Stepanauskas R."/>
            <person name="D'Angelo T."/>
        </authorList>
    </citation>
    <scope>NUCLEOTIDE SEQUENCE [LARGE SCALE GENOMIC DNA]</scope>
    <source>
        <strain evidence="5">SAG AM-311-K15</strain>
    </source>
</reference>
<evidence type="ECO:0000313" key="5">
    <source>
        <dbReference type="EMBL" id="MFC1850874.1"/>
    </source>
</evidence>
<dbReference type="InterPro" id="IPR050090">
    <property type="entry name" value="Tyrosine_recombinase_XerCD"/>
</dbReference>
<keyword evidence="2" id="KW-0238">DNA-binding</keyword>
<accession>A0ABV6YXG7</accession>
<dbReference type="PANTHER" id="PTHR30349">
    <property type="entry name" value="PHAGE INTEGRASE-RELATED"/>
    <property type="match status" value="1"/>
</dbReference>
<evidence type="ECO:0000313" key="6">
    <source>
        <dbReference type="Proteomes" id="UP001594351"/>
    </source>
</evidence>
<feature type="domain" description="Tyr recombinase" evidence="4">
    <location>
        <begin position="1"/>
        <end position="162"/>
    </location>
</feature>
<comment type="caution">
    <text evidence="5">The sequence shown here is derived from an EMBL/GenBank/DDBJ whole genome shotgun (WGS) entry which is preliminary data.</text>
</comment>
<evidence type="ECO:0000259" key="4">
    <source>
        <dbReference type="PROSITE" id="PS51898"/>
    </source>
</evidence>
<dbReference type="PANTHER" id="PTHR30349:SF41">
    <property type="entry name" value="INTEGRASE_RECOMBINASE PROTEIN MJ0367-RELATED"/>
    <property type="match status" value="1"/>
</dbReference>
<proteinExistence type="inferred from homology"/>
<evidence type="ECO:0000256" key="1">
    <source>
        <dbReference type="ARBA" id="ARBA00008857"/>
    </source>
</evidence>
<dbReference type="InterPro" id="IPR002104">
    <property type="entry name" value="Integrase_catalytic"/>
</dbReference>
<sequence length="165" mass="18800">MVYTLIETGMRREAVTNIDLVEVDFNHKTISVIEKGETKEKHKYKVSDEGLEAIKNYIEHERSKDNKKFDSPALFLPAGSRPKKQNITRLTTWTINKVWNTVAQKAGVKGKTPHSARHAMGKHIIDKTGNPSAVQKQLGHKNVAYSLQYTRITDREMEDVINDRG</sequence>